<sequence length="231" mass="27343">MNAVRNLFPHPHTFFPNHYRQSSNTGKPYHHVPGWYYRPESATTPIKLSSEDVNISPRRRQRQQRNDYEYSPNLSVNKGENSRSRRRNEADFSRHGRVEDFSKRQDEGNGVFAATKNGRNGIENMERERAVEMEMEIQRRIEGIMELQDAIAREQDRIEDEWIILERAWEVLGECRGINLERERDFREWILAERSLNGGSGRVGSDRRYREWNEGRREDTDTGSPDTRGLY</sequence>
<comment type="caution">
    <text evidence="2">The sequence shown here is derived from an EMBL/GenBank/DDBJ whole genome shotgun (WGS) entry which is preliminary data.</text>
</comment>
<evidence type="ECO:0000313" key="2">
    <source>
        <dbReference type="EMBL" id="THV52562.1"/>
    </source>
</evidence>
<dbReference type="EMBL" id="PQXL01000075">
    <property type="protein sequence ID" value="THV52562.1"/>
    <property type="molecule type" value="Genomic_DNA"/>
</dbReference>
<keyword evidence="3" id="KW-1185">Reference proteome</keyword>
<reference evidence="2 3" key="1">
    <citation type="submission" date="2017-12" db="EMBL/GenBank/DDBJ databases">
        <title>Comparative genomics of Botrytis spp.</title>
        <authorList>
            <person name="Valero-Jimenez C.A."/>
            <person name="Tapia P."/>
            <person name="Veloso J."/>
            <person name="Silva-Moreno E."/>
            <person name="Staats M."/>
            <person name="Valdes J.H."/>
            <person name="Van Kan J.A.L."/>
        </authorList>
    </citation>
    <scope>NUCLEOTIDE SEQUENCE [LARGE SCALE GENOMIC DNA]</scope>
    <source>
        <strain evidence="2 3">MUCL435</strain>
    </source>
</reference>
<accession>A0A4S8R6Q8</accession>
<name>A0A4S8R6Q8_9HELO</name>
<evidence type="ECO:0000256" key="1">
    <source>
        <dbReference type="SAM" id="MobiDB-lite"/>
    </source>
</evidence>
<dbReference type="Proteomes" id="UP000308671">
    <property type="component" value="Unassembled WGS sequence"/>
</dbReference>
<feature type="region of interest" description="Disordered" evidence="1">
    <location>
        <begin position="47"/>
        <end position="116"/>
    </location>
</feature>
<gene>
    <name evidence="2" type="ORF">BGAL_0075g00080</name>
</gene>
<feature type="compositionally biased region" description="Basic and acidic residues" evidence="1">
    <location>
        <begin position="80"/>
        <end position="107"/>
    </location>
</feature>
<protein>
    <submittedName>
        <fullName evidence="2">Uncharacterized protein</fullName>
    </submittedName>
</protein>
<dbReference type="AlphaFoldDB" id="A0A4S8R6Q8"/>
<dbReference type="OrthoDB" id="3524889at2759"/>
<proteinExistence type="predicted"/>
<organism evidence="2 3">
    <name type="scientific">Botrytis galanthina</name>
    <dbReference type="NCBI Taxonomy" id="278940"/>
    <lineage>
        <taxon>Eukaryota</taxon>
        <taxon>Fungi</taxon>
        <taxon>Dikarya</taxon>
        <taxon>Ascomycota</taxon>
        <taxon>Pezizomycotina</taxon>
        <taxon>Leotiomycetes</taxon>
        <taxon>Helotiales</taxon>
        <taxon>Sclerotiniaceae</taxon>
        <taxon>Botrytis</taxon>
    </lineage>
</organism>
<evidence type="ECO:0000313" key="3">
    <source>
        <dbReference type="Proteomes" id="UP000308671"/>
    </source>
</evidence>